<proteinExistence type="predicted"/>
<evidence type="ECO:0000256" key="1">
    <source>
        <dbReference type="SAM" id="SignalP"/>
    </source>
</evidence>
<evidence type="ECO:0000313" key="2">
    <source>
        <dbReference type="EMBL" id="SEA29766.1"/>
    </source>
</evidence>
<name>A0A1H4A1B7_9FLAO</name>
<evidence type="ECO:0000313" key="3">
    <source>
        <dbReference type="Proteomes" id="UP000198820"/>
    </source>
</evidence>
<reference evidence="2 3" key="1">
    <citation type="submission" date="2016-10" db="EMBL/GenBank/DDBJ databases">
        <authorList>
            <person name="de Groot N.N."/>
        </authorList>
    </citation>
    <scope>NUCLEOTIDE SEQUENCE [LARGE SCALE GENOMIC DNA]</scope>
    <source>
        <strain evidence="2 3">DSM 23581</strain>
    </source>
</reference>
<feature type="chain" id="PRO_5011656399" description="LTXXQ motif family protein" evidence="1">
    <location>
        <begin position="19"/>
        <end position="143"/>
    </location>
</feature>
<keyword evidence="3" id="KW-1185">Reference proteome</keyword>
<dbReference type="STRING" id="908615.SAMN05421540_104281"/>
<gene>
    <name evidence="2" type="ORF">SAMN05421540_104281</name>
</gene>
<evidence type="ECO:0008006" key="4">
    <source>
        <dbReference type="Google" id="ProtNLM"/>
    </source>
</evidence>
<dbReference type="EMBL" id="FNQF01000004">
    <property type="protein sequence ID" value="SEA29766.1"/>
    <property type="molecule type" value="Genomic_DNA"/>
</dbReference>
<dbReference type="RefSeq" id="WP_093242226.1">
    <property type="nucleotide sequence ID" value="NZ_FNQF01000004.1"/>
</dbReference>
<accession>A0A1H4A1B7</accession>
<protein>
    <recommendedName>
        <fullName evidence="4">LTXXQ motif family protein</fullName>
    </recommendedName>
</protein>
<sequence>MKKIITIFILLVSITTFAQKDDKIQSLKIGFFTEKLDLSSEEAKKFWPVYNKHNNLFKNLKNNKWVSIKKRLSKIEDLPEVEAEALLTDYMSYKSEREKLRKSFVEELKTVITPKQIMTLKYAEYQFNKKLLKQYNSSSTTRD</sequence>
<organism evidence="2 3">
    <name type="scientific">Psychroflexus halocasei</name>
    <dbReference type="NCBI Taxonomy" id="908615"/>
    <lineage>
        <taxon>Bacteria</taxon>
        <taxon>Pseudomonadati</taxon>
        <taxon>Bacteroidota</taxon>
        <taxon>Flavobacteriia</taxon>
        <taxon>Flavobacteriales</taxon>
        <taxon>Flavobacteriaceae</taxon>
        <taxon>Psychroflexus</taxon>
    </lineage>
</organism>
<feature type="signal peptide" evidence="1">
    <location>
        <begin position="1"/>
        <end position="18"/>
    </location>
</feature>
<keyword evidence="1" id="KW-0732">Signal</keyword>
<dbReference type="Proteomes" id="UP000198820">
    <property type="component" value="Unassembled WGS sequence"/>
</dbReference>
<dbReference type="AlphaFoldDB" id="A0A1H4A1B7"/>